<keyword evidence="1" id="KW-0472">Membrane</keyword>
<feature type="transmembrane region" description="Helical" evidence="1">
    <location>
        <begin position="155"/>
        <end position="173"/>
    </location>
</feature>
<keyword evidence="1" id="KW-1133">Transmembrane helix</keyword>
<dbReference type="Proteomes" id="UP000249451">
    <property type="component" value="Unassembled WGS sequence"/>
</dbReference>
<keyword evidence="1" id="KW-0812">Transmembrane</keyword>
<evidence type="ECO:0000313" key="3">
    <source>
        <dbReference type="EMBL" id="PZO99874.1"/>
    </source>
</evidence>
<name>A0A2W5AZB0_9CORY</name>
<dbReference type="AlphaFoldDB" id="A0A2W5AZB0"/>
<accession>A0A2W5AZB0</accession>
<feature type="domain" description="VanZ-like" evidence="2">
    <location>
        <begin position="23"/>
        <end position="145"/>
    </location>
</feature>
<feature type="transmembrane region" description="Helical" evidence="1">
    <location>
        <begin position="103"/>
        <end position="121"/>
    </location>
</feature>
<proteinExistence type="predicted"/>
<protein>
    <recommendedName>
        <fullName evidence="2">VanZ-like domain-containing protein</fullName>
    </recommendedName>
</protein>
<dbReference type="Pfam" id="PF04892">
    <property type="entry name" value="VanZ"/>
    <property type="match status" value="1"/>
</dbReference>
<reference evidence="3 4" key="1">
    <citation type="submission" date="2017-11" db="EMBL/GenBank/DDBJ databases">
        <title>Infants hospitalized years apart are colonized by the same room-sourced microbial strains.</title>
        <authorList>
            <person name="Brooks B."/>
            <person name="Olm M.R."/>
            <person name="Firek B.A."/>
            <person name="Baker R."/>
            <person name="Thomas B.C."/>
            <person name="Morowitz M.J."/>
            <person name="Banfield J.F."/>
        </authorList>
    </citation>
    <scope>NUCLEOTIDE SEQUENCE [LARGE SCALE GENOMIC DNA]</scope>
    <source>
        <strain evidence="3">S2_012_000_R3_87</strain>
    </source>
</reference>
<dbReference type="EMBL" id="QFNY01000165">
    <property type="protein sequence ID" value="PZO99874.1"/>
    <property type="molecule type" value="Genomic_DNA"/>
</dbReference>
<sequence>MSRTTSHDAARPARVLQLTALGAYVAVVLALTVGKSFYQIGLLWKPENQRVRELLLVPFELVGQSPTIFGVVFDYVGNVAFFVPLGMLLVVVFFGVNRPVWRAVWIAALLSLGIEVCQYVFSVGRTSVDDWWCNTLGAFLGAYFAVKMGPRWHKVWVWLALALGVVFAVLVGLGDRLGDPEKVVG</sequence>
<evidence type="ECO:0000313" key="4">
    <source>
        <dbReference type="Proteomes" id="UP000249451"/>
    </source>
</evidence>
<comment type="caution">
    <text evidence="3">The sequence shown here is derived from an EMBL/GenBank/DDBJ whole genome shotgun (WGS) entry which is preliminary data.</text>
</comment>
<organism evidence="3 4">
    <name type="scientific">Corynebacterium urealyticum</name>
    <dbReference type="NCBI Taxonomy" id="43771"/>
    <lineage>
        <taxon>Bacteria</taxon>
        <taxon>Bacillati</taxon>
        <taxon>Actinomycetota</taxon>
        <taxon>Actinomycetes</taxon>
        <taxon>Mycobacteriales</taxon>
        <taxon>Corynebacteriaceae</taxon>
        <taxon>Corynebacterium</taxon>
    </lineage>
</organism>
<evidence type="ECO:0000256" key="1">
    <source>
        <dbReference type="SAM" id="Phobius"/>
    </source>
</evidence>
<dbReference type="PANTHER" id="PTHR36834">
    <property type="entry name" value="MEMBRANE PROTEIN-RELATED"/>
    <property type="match status" value="1"/>
</dbReference>
<gene>
    <name evidence="3" type="ORF">DI609_07420</name>
</gene>
<dbReference type="InterPro" id="IPR006976">
    <property type="entry name" value="VanZ-like"/>
</dbReference>
<feature type="transmembrane region" description="Helical" evidence="1">
    <location>
        <begin position="15"/>
        <end position="33"/>
    </location>
</feature>
<feature type="transmembrane region" description="Helical" evidence="1">
    <location>
        <begin position="79"/>
        <end position="96"/>
    </location>
</feature>
<dbReference type="InterPro" id="IPR053150">
    <property type="entry name" value="Teicoplanin_resist-assoc"/>
</dbReference>
<evidence type="ECO:0000259" key="2">
    <source>
        <dbReference type="Pfam" id="PF04892"/>
    </source>
</evidence>
<dbReference type="PANTHER" id="PTHR36834:SF1">
    <property type="entry name" value="INTEGRAL MEMBRANE PROTEIN"/>
    <property type="match status" value="1"/>
</dbReference>